<dbReference type="Gene3D" id="3.90.180.10">
    <property type="entry name" value="Medium-chain alcohol dehydrogenases, catalytic domain"/>
    <property type="match status" value="1"/>
</dbReference>
<sequence>MTAATFRTAVVRTPNGPDSIEIIDVPVTEPGPGHIRVAIAAATVNPTDLGVAAGFFHTIGLVNQPEHTGLGWEFAGVVDAAGPGVHLAVGTRVAGLVVGFDRDFGTYAEEIVVAAADVARVPDELDLVAAATVPLNGSAAAHAVDLLGDAPADAGRLLVTGAAGAVGANVAVLARERGWQVTGLARAGDEEFVRGLGADFTAHAEPAWDAVVDPAQLDDRALALVRDGGAYVGLRPGLAPPAERGISVASVITASDRTRLADLLTRAAAGELPTRVHAVVPLDRAAEAHRATAEGGLRGRYVIRP</sequence>
<dbReference type="InterPro" id="IPR011032">
    <property type="entry name" value="GroES-like_sf"/>
</dbReference>
<dbReference type="OrthoDB" id="9787435at2"/>
<protein>
    <submittedName>
        <fullName evidence="4">NADPH:quinone reductase</fullName>
    </submittedName>
</protein>
<evidence type="ECO:0000313" key="5">
    <source>
        <dbReference type="Proteomes" id="UP000286931"/>
    </source>
</evidence>
<reference evidence="4 5" key="1">
    <citation type="submission" date="2018-12" db="EMBL/GenBank/DDBJ databases">
        <title>Draft genome sequence of Embleya hyalina NBRC 13850T.</title>
        <authorList>
            <person name="Komaki H."/>
            <person name="Hosoyama A."/>
            <person name="Kimura A."/>
            <person name="Ichikawa N."/>
            <person name="Tamura T."/>
        </authorList>
    </citation>
    <scope>NUCLEOTIDE SEQUENCE [LARGE SCALE GENOMIC DNA]</scope>
    <source>
        <strain evidence="4 5">NBRC 13850</strain>
    </source>
</reference>
<accession>A0A401Z510</accession>
<keyword evidence="2" id="KW-0560">Oxidoreductase</keyword>
<dbReference type="Gene3D" id="3.40.50.720">
    <property type="entry name" value="NAD(P)-binding Rossmann-like Domain"/>
    <property type="match status" value="1"/>
</dbReference>
<dbReference type="InterPro" id="IPR036291">
    <property type="entry name" value="NAD(P)-bd_dom_sf"/>
</dbReference>
<dbReference type="RefSeq" id="WP_126643521.1">
    <property type="nucleotide sequence ID" value="NZ_BIFH01000055.1"/>
</dbReference>
<keyword evidence="5" id="KW-1185">Reference proteome</keyword>
<dbReference type="Proteomes" id="UP000286931">
    <property type="component" value="Unassembled WGS sequence"/>
</dbReference>
<dbReference type="Pfam" id="PF08240">
    <property type="entry name" value="ADH_N"/>
    <property type="match status" value="1"/>
</dbReference>
<proteinExistence type="predicted"/>
<dbReference type="InterPro" id="IPR013154">
    <property type="entry name" value="ADH-like_N"/>
</dbReference>
<evidence type="ECO:0000313" key="4">
    <source>
        <dbReference type="EMBL" id="GCE01952.1"/>
    </source>
</evidence>
<dbReference type="PANTHER" id="PTHR48106">
    <property type="entry name" value="QUINONE OXIDOREDUCTASE PIG3-RELATED"/>
    <property type="match status" value="1"/>
</dbReference>
<evidence type="ECO:0000256" key="2">
    <source>
        <dbReference type="ARBA" id="ARBA00023002"/>
    </source>
</evidence>
<dbReference type="GO" id="GO:0016651">
    <property type="term" value="F:oxidoreductase activity, acting on NAD(P)H"/>
    <property type="evidence" value="ECO:0007669"/>
    <property type="project" value="TreeGrafter"/>
</dbReference>
<evidence type="ECO:0000256" key="1">
    <source>
        <dbReference type="ARBA" id="ARBA00022857"/>
    </source>
</evidence>
<dbReference type="GO" id="GO:0070402">
    <property type="term" value="F:NADPH binding"/>
    <property type="evidence" value="ECO:0007669"/>
    <property type="project" value="TreeGrafter"/>
</dbReference>
<dbReference type="AlphaFoldDB" id="A0A401Z510"/>
<dbReference type="SUPFAM" id="SSF51735">
    <property type="entry name" value="NAD(P)-binding Rossmann-fold domains"/>
    <property type="match status" value="1"/>
</dbReference>
<keyword evidence="1" id="KW-0521">NADP</keyword>
<feature type="domain" description="Enoyl reductase (ER)" evidence="3">
    <location>
        <begin position="16"/>
        <end position="303"/>
    </location>
</feature>
<dbReference type="InterPro" id="IPR020843">
    <property type="entry name" value="ER"/>
</dbReference>
<gene>
    <name evidence="4" type="ORF">EHYA_09727</name>
</gene>
<dbReference type="Pfam" id="PF13602">
    <property type="entry name" value="ADH_zinc_N_2"/>
    <property type="match status" value="1"/>
</dbReference>
<comment type="caution">
    <text evidence="4">The sequence shown here is derived from an EMBL/GenBank/DDBJ whole genome shotgun (WGS) entry which is preliminary data.</text>
</comment>
<evidence type="ECO:0000259" key="3">
    <source>
        <dbReference type="SMART" id="SM00829"/>
    </source>
</evidence>
<name>A0A401Z510_9ACTN</name>
<dbReference type="SUPFAM" id="SSF50129">
    <property type="entry name" value="GroES-like"/>
    <property type="match status" value="1"/>
</dbReference>
<dbReference type="EMBL" id="BIFH01000055">
    <property type="protein sequence ID" value="GCE01952.1"/>
    <property type="molecule type" value="Genomic_DNA"/>
</dbReference>
<organism evidence="4 5">
    <name type="scientific">Embleya hyalina</name>
    <dbReference type="NCBI Taxonomy" id="516124"/>
    <lineage>
        <taxon>Bacteria</taxon>
        <taxon>Bacillati</taxon>
        <taxon>Actinomycetota</taxon>
        <taxon>Actinomycetes</taxon>
        <taxon>Kitasatosporales</taxon>
        <taxon>Streptomycetaceae</taxon>
        <taxon>Embleya</taxon>
    </lineage>
</organism>
<dbReference type="SMART" id="SM00829">
    <property type="entry name" value="PKS_ER"/>
    <property type="match status" value="1"/>
</dbReference>